<proteinExistence type="predicted"/>
<feature type="compositionally biased region" description="Polar residues" evidence="7">
    <location>
        <begin position="206"/>
        <end position="217"/>
    </location>
</feature>
<evidence type="ECO:0000256" key="5">
    <source>
        <dbReference type="PROSITE-ProRule" id="PRU00108"/>
    </source>
</evidence>
<feature type="compositionally biased region" description="Low complexity" evidence="7">
    <location>
        <begin position="146"/>
        <end position="157"/>
    </location>
</feature>
<dbReference type="SUPFAM" id="SSF46689">
    <property type="entry name" value="Homeodomain-like"/>
    <property type="match status" value="1"/>
</dbReference>
<dbReference type="InterPro" id="IPR017970">
    <property type="entry name" value="Homeobox_CS"/>
</dbReference>
<dbReference type="SMART" id="SM00389">
    <property type="entry name" value="HOX"/>
    <property type="match status" value="1"/>
</dbReference>
<feature type="region of interest" description="Disordered" evidence="7">
    <location>
        <begin position="56"/>
        <end position="86"/>
    </location>
</feature>
<evidence type="ECO:0000256" key="1">
    <source>
        <dbReference type="ARBA" id="ARBA00004123"/>
    </source>
</evidence>
<evidence type="ECO:0000256" key="6">
    <source>
        <dbReference type="RuleBase" id="RU000682"/>
    </source>
</evidence>
<accession>A0AAJ7WJT0</accession>
<gene>
    <name evidence="10" type="primary">LOC100898910</name>
</gene>
<feature type="compositionally biased region" description="Low complexity" evidence="7">
    <location>
        <begin position="125"/>
        <end position="139"/>
    </location>
</feature>
<protein>
    <submittedName>
        <fullName evidence="10">Homeotic protein proboscipedia-like</fullName>
    </submittedName>
</protein>
<dbReference type="GO" id="GO:0048513">
    <property type="term" value="P:animal organ development"/>
    <property type="evidence" value="ECO:0007669"/>
    <property type="project" value="UniProtKB-ARBA"/>
</dbReference>
<dbReference type="PRINTS" id="PR00024">
    <property type="entry name" value="HOMEOBOX"/>
</dbReference>
<dbReference type="FunFam" id="1.10.10.60:FF:000176">
    <property type="entry name" value="pancreas/duodenum homeobox protein 1"/>
    <property type="match status" value="1"/>
</dbReference>
<dbReference type="PROSITE" id="PS50071">
    <property type="entry name" value="HOMEOBOX_2"/>
    <property type="match status" value="1"/>
</dbReference>
<dbReference type="CDD" id="cd00086">
    <property type="entry name" value="homeodomain"/>
    <property type="match status" value="1"/>
</dbReference>
<comment type="subcellular location">
    <subcellularLocation>
        <location evidence="1 5 6">Nucleus</location>
    </subcellularLocation>
</comment>
<evidence type="ECO:0000256" key="3">
    <source>
        <dbReference type="ARBA" id="ARBA00023155"/>
    </source>
</evidence>
<dbReference type="GO" id="GO:0000981">
    <property type="term" value="F:DNA-binding transcription factor activity, RNA polymerase II-specific"/>
    <property type="evidence" value="ECO:0007669"/>
    <property type="project" value="InterPro"/>
</dbReference>
<reference evidence="10" key="1">
    <citation type="submission" date="2025-08" db="UniProtKB">
        <authorList>
            <consortium name="RefSeq"/>
        </authorList>
    </citation>
    <scope>IDENTIFICATION</scope>
</reference>
<evidence type="ECO:0000313" key="10">
    <source>
        <dbReference type="RefSeq" id="XP_028968538.1"/>
    </source>
</evidence>
<evidence type="ECO:0000259" key="8">
    <source>
        <dbReference type="PROSITE" id="PS50071"/>
    </source>
</evidence>
<evidence type="ECO:0000256" key="4">
    <source>
        <dbReference type="ARBA" id="ARBA00023242"/>
    </source>
</evidence>
<evidence type="ECO:0000256" key="7">
    <source>
        <dbReference type="SAM" id="MobiDB-lite"/>
    </source>
</evidence>
<feature type="compositionally biased region" description="Polar residues" evidence="7">
    <location>
        <begin position="168"/>
        <end position="177"/>
    </location>
</feature>
<feature type="region of interest" description="Disordered" evidence="7">
    <location>
        <begin position="125"/>
        <end position="217"/>
    </location>
</feature>
<dbReference type="InterPro" id="IPR020479">
    <property type="entry name" value="HD_metazoa"/>
</dbReference>
<keyword evidence="4 5" id="KW-0539">Nucleus</keyword>
<dbReference type="Proteomes" id="UP000694867">
    <property type="component" value="Unplaced"/>
</dbReference>
<keyword evidence="3 5" id="KW-0371">Homeobox</keyword>
<dbReference type="GO" id="GO:0000978">
    <property type="term" value="F:RNA polymerase II cis-regulatory region sequence-specific DNA binding"/>
    <property type="evidence" value="ECO:0007669"/>
    <property type="project" value="TreeGrafter"/>
</dbReference>
<sequence length="450" mass="49636">MPRRLRTAYTNTQLLELEKEFHFNKYLCRPRRIEIAAALDLTERQVKVWFQNRRMRHKRQTMVSKSEGNTDKESNTSENDDDNSAGGVLKSKSGLCSMGGDCSPQQKDCCTPSIQVMQVQQQQQQQQQVIPQPNSVPPQLSRNTCSPSGSEHGSMSSDDPKAHLHSALTATSATPSPGSARGDKTPTPTGSLERSIKPDPALNYSAGPQTPSVAGGQRSTYPAMGSPMQASSPLYQKQAHYYRPSGGAACYPSVTYKSNHMYYHHAAPQSNSPNCGSQYPGAGGQASPNMTGARMPQYFDAYGEQRFDYGTAYHNQAGQGYPQGYTGYPQDDMPATDQYYDRVQQQQQQHQQEYTSAKQQQYQCFEAQYAAGDNASFNGFTESQQTAVSQHQNGDMNFNLYYNNGSLGSMSTCSTPGTPQSQCFSAQEGVAEWSALSQNHFPNTEYYQLG</sequence>
<dbReference type="PANTHER" id="PTHR45664">
    <property type="entry name" value="PROTEIN ZERKNUELLT 1-RELATED"/>
    <property type="match status" value="1"/>
</dbReference>
<dbReference type="AlphaFoldDB" id="A0AAJ7WJT0"/>
<dbReference type="KEGG" id="goe:100898910"/>
<dbReference type="GeneID" id="100898910"/>
<dbReference type="Pfam" id="PF00046">
    <property type="entry name" value="Homeodomain"/>
    <property type="match status" value="1"/>
</dbReference>
<dbReference type="InterPro" id="IPR001356">
    <property type="entry name" value="HD"/>
</dbReference>
<organism evidence="9 10">
    <name type="scientific">Galendromus occidentalis</name>
    <name type="common">western predatory mite</name>
    <dbReference type="NCBI Taxonomy" id="34638"/>
    <lineage>
        <taxon>Eukaryota</taxon>
        <taxon>Metazoa</taxon>
        <taxon>Ecdysozoa</taxon>
        <taxon>Arthropoda</taxon>
        <taxon>Chelicerata</taxon>
        <taxon>Arachnida</taxon>
        <taxon>Acari</taxon>
        <taxon>Parasitiformes</taxon>
        <taxon>Mesostigmata</taxon>
        <taxon>Gamasina</taxon>
        <taxon>Phytoseioidea</taxon>
        <taxon>Phytoseiidae</taxon>
        <taxon>Typhlodrominae</taxon>
        <taxon>Galendromus</taxon>
    </lineage>
</organism>
<dbReference type="InterPro" id="IPR009057">
    <property type="entry name" value="Homeodomain-like_sf"/>
</dbReference>
<dbReference type="PANTHER" id="PTHR45664:SF2">
    <property type="entry name" value="HOMEOTIC PROTEIN PROBOSCIPEDIA"/>
    <property type="match status" value="1"/>
</dbReference>
<evidence type="ECO:0000256" key="2">
    <source>
        <dbReference type="ARBA" id="ARBA00023125"/>
    </source>
</evidence>
<feature type="DNA-binding region" description="Homeobox" evidence="5">
    <location>
        <begin position="3"/>
        <end position="61"/>
    </location>
</feature>
<keyword evidence="2 5" id="KW-0238">DNA-binding</keyword>
<feature type="domain" description="Homeobox" evidence="8">
    <location>
        <begin position="1"/>
        <end position="60"/>
    </location>
</feature>
<evidence type="ECO:0000313" key="9">
    <source>
        <dbReference type="Proteomes" id="UP000694867"/>
    </source>
</evidence>
<dbReference type="Gene3D" id="1.10.10.60">
    <property type="entry name" value="Homeodomain-like"/>
    <property type="match status" value="1"/>
</dbReference>
<keyword evidence="9" id="KW-1185">Reference proteome</keyword>
<name>A0AAJ7WJT0_9ACAR</name>
<dbReference type="GO" id="GO:0005634">
    <property type="term" value="C:nucleus"/>
    <property type="evidence" value="ECO:0007669"/>
    <property type="project" value="UniProtKB-SubCell"/>
</dbReference>
<dbReference type="RefSeq" id="XP_028968538.1">
    <property type="nucleotide sequence ID" value="XM_029112705.1"/>
</dbReference>
<dbReference type="PROSITE" id="PS00027">
    <property type="entry name" value="HOMEOBOX_1"/>
    <property type="match status" value="1"/>
</dbReference>